<evidence type="ECO:0000313" key="2">
    <source>
        <dbReference type="Proteomes" id="UP000079169"/>
    </source>
</evidence>
<dbReference type="Proteomes" id="UP000079169">
    <property type="component" value="Unplaced"/>
</dbReference>
<protein>
    <submittedName>
        <fullName evidence="3">Uncharacterized protein LOC103522180</fullName>
    </submittedName>
</protein>
<dbReference type="GeneID" id="103522180"/>
<organism evidence="2 3">
    <name type="scientific">Diaphorina citri</name>
    <name type="common">Asian citrus psyllid</name>
    <dbReference type="NCBI Taxonomy" id="121845"/>
    <lineage>
        <taxon>Eukaryota</taxon>
        <taxon>Metazoa</taxon>
        <taxon>Ecdysozoa</taxon>
        <taxon>Arthropoda</taxon>
        <taxon>Hexapoda</taxon>
        <taxon>Insecta</taxon>
        <taxon>Pterygota</taxon>
        <taxon>Neoptera</taxon>
        <taxon>Paraneoptera</taxon>
        <taxon>Hemiptera</taxon>
        <taxon>Sternorrhyncha</taxon>
        <taxon>Psylloidea</taxon>
        <taxon>Psyllidae</taxon>
        <taxon>Diaphorininae</taxon>
        <taxon>Diaphorina</taxon>
    </lineage>
</organism>
<dbReference type="KEGG" id="dci:103522180"/>
<evidence type="ECO:0000256" key="1">
    <source>
        <dbReference type="SAM" id="MobiDB-lite"/>
    </source>
</evidence>
<feature type="non-terminal residue" evidence="3">
    <location>
        <position position="1"/>
    </location>
</feature>
<feature type="region of interest" description="Disordered" evidence="1">
    <location>
        <begin position="95"/>
        <end position="116"/>
    </location>
</feature>
<keyword evidence="2" id="KW-1185">Reference proteome</keyword>
<name>A0A1S4EQL5_DIACI</name>
<reference evidence="3" key="1">
    <citation type="submission" date="2025-08" db="UniProtKB">
        <authorList>
            <consortium name="RefSeq"/>
        </authorList>
    </citation>
    <scope>IDENTIFICATION</scope>
</reference>
<dbReference type="PaxDb" id="121845-A0A1S4EQL5"/>
<gene>
    <name evidence="3" type="primary">LOC103522180</name>
</gene>
<accession>A0A1S4EQL5</accession>
<dbReference type="RefSeq" id="XP_017304461.1">
    <property type="nucleotide sequence ID" value="XM_017448972.1"/>
</dbReference>
<dbReference type="AlphaFoldDB" id="A0A1S4EQL5"/>
<proteinExistence type="predicted"/>
<evidence type="ECO:0000313" key="3">
    <source>
        <dbReference type="RefSeq" id="XP_017304461.1"/>
    </source>
</evidence>
<sequence>LWPHKDMFKYNFHTSDVSEWDELEFYQSPPNPTYYERNRVTEYLTWRPIKREDFITTKRQPSTWTELYYTNNSAEGLWVAPTVYWIDLRTPSKRTPGSWEQVETNEATKRPTTLPPYPNPPINFTCHHCNGTRAFFSHENNLNNHIVEHMKNGTYKLHYNSSEERRANELPTWDDHFMFDHDSELRRKGITQTRVPDCTYLSAIDYSYEMRDWNQSFIEKCMKRHNEGKPVQNWHRRRLQTGSELAQFHSFMAVGSNVVRVLRKQRAEKEKIRKSLSHYMSQNLTTFPGSIGEPSAEFEKKRNAKYWNSLEAYRRELLRNLTRTTLTTQSTTSSDDMLGLLKDLATIYAKFTSPTPTTTRKRRPFILQDQIDQYVYSLSQESLSKFTMPDKGFD</sequence>